<dbReference type="Gene3D" id="3.40.50.300">
    <property type="entry name" value="P-loop containing nucleotide triphosphate hydrolases"/>
    <property type="match status" value="1"/>
</dbReference>
<dbReference type="InterPro" id="IPR017871">
    <property type="entry name" value="ABC_transporter-like_CS"/>
</dbReference>
<dbReference type="GO" id="GO:0005524">
    <property type="term" value="F:ATP binding"/>
    <property type="evidence" value="ECO:0007669"/>
    <property type="project" value="UniProtKB-KW"/>
</dbReference>
<comment type="caution">
    <text evidence="6">The sequence shown here is derived from an EMBL/GenBank/DDBJ whole genome shotgun (WGS) entry which is preliminary data.</text>
</comment>
<evidence type="ECO:0000256" key="1">
    <source>
        <dbReference type="ARBA" id="ARBA00022448"/>
    </source>
</evidence>
<dbReference type="EMBL" id="JAUEIE010000010">
    <property type="protein sequence ID" value="MDN0023277.1"/>
    <property type="molecule type" value="Genomic_DNA"/>
</dbReference>
<name>A0AAW7JNS7_9BACT</name>
<protein>
    <submittedName>
        <fullName evidence="6">ATP-binding cassette domain-containing protein</fullName>
    </submittedName>
</protein>
<reference evidence="6" key="1">
    <citation type="submission" date="2023-06" db="EMBL/GenBank/DDBJ databases">
        <authorList>
            <person name="Zeman M."/>
            <person name="Kubasova T."/>
            <person name="Jahodarova E."/>
            <person name="Nykrynova M."/>
            <person name="Rychlik I."/>
        </authorList>
    </citation>
    <scope>NUCLEOTIDE SEQUENCE</scope>
    <source>
        <strain evidence="6">ET15</strain>
        <strain evidence="5">ET37</strain>
    </source>
</reference>
<keyword evidence="2" id="KW-0547">Nucleotide-binding</keyword>
<proteinExistence type="predicted"/>
<feature type="domain" description="ABC transporter" evidence="4">
    <location>
        <begin position="2"/>
        <end position="238"/>
    </location>
</feature>
<keyword evidence="1" id="KW-0813">Transport</keyword>
<sequence>MIEIQHLYKSFDGKEVLKDINAVFDDGKTNLIIGQSGSGKTVLMKCLVGLLTPTSGSVLYDRRDFVALSKEERVSMRREMGMIFQSAALFDSLTVLENVMFPLDMFSTMNYRERVRRAQECLDRVNLADAQNKYPGEISGGMQKRVAIARAIVLNPKYLFCDEPNSGLDPRTSLVIDSLLSGITKDFNITTIINTHDMNSVMGIGENIIFIYQGNKEWQGTKDDVMASTNEKLNDLVFASDLFRKVKDVEMEKAEEEKQD</sequence>
<dbReference type="Proteomes" id="UP001168478">
    <property type="component" value="Unassembled WGS sequence"/>
</dbReference>
<dbReference type="EMBL" id="JAUEIF010000010">
    <property type="protein sequence ID" value="MDN0025918.1"/>
    <property type="molecule type" value="Genomic_DNA"/>
</dbReference>
<evidence type="ECO:0000259" key="4">
    <source>
        <dbReference type="PROSITE" id="PS50893"/>
    </source>
</evidence>
<gene>
    <name evidence="5" type="ORF">QVN81_09625</name>
    <name evidence="6" type="ORF">QVN84_10370</name>
</gene>
<dbReference type="SUPFAM" id="SSF52540">
    <property type="entry name" value="P-loop containing nucleoside triphosphate hydrolases"/>
    <property type="match status" value="1"/>
</dbReference>
<accession>A0AAW7JNS7</accession>
<evidence type="ECO:0000313" key="7">
    <source>
        <dbReference type="Proteomes" id="UP001167831"/>
    </source>
</evidence>
<evidence type="ECO:0000313" key="5">
    <source>
        <dbReference type="EMBL" id="MDN0023277.1"/>
    </source>
</evidence>
<dbReference type="PROSITE" id="PS00211">
    <property type="entry name" value="ABC_TRANSPORTER_1"/>
    <property type="match status" value="1"/>
</dbReference>
<dbReference type="GO" id="GO:0016887">
    <property type="term" value="F:ATP hydrolysis activity"/>
    <property type="evidence" value="ECO:0007669"/>
    <property type="project" value="InterPro"/>
</dbReference>
<dbReference type="Proteomes" id="UP001167831">
    <property type="component" value="Unassembled WGS sequence"/>
</dbReference>
<dbReference type="AlphaFoldDB" id="A0AAW7JNS7"/>
<evidence type="ECO:0000256" key="2">
    <source>
        <dbReference type="ARBA" id="ARBA00022741"/>
    </source>
</evidence>
<dbReference type="InterPro" id="IPR027417">
    <property type="entry name" value="P-loop_NTPase"/>
</dbReference>
<keyword evidence="7" id="KW-1185">Reference proteome</keyword>
<dbReference type="PANTHER" id="PTHR43023">
    <property type="entry name" value="PROTEIN TRIGALACTOSYLDIACYLGLYCEROL 3, CHLOROPLASTIC"/>
    <property type="match status" value="1"/>
</dbReference>
<dbReference type="PROSITE" id="PS50893">
    <property type="entry name" value="ABC_TRANSPORTER_2"/>
    <property type="match status" value="1"/>
</dbReference>
<dbReference type="InterPro" id="IPR003439">
    <property type="entry name" value="ABC_transporter-like_ATP-bd"/>
</dbReference>
<dbReference type="InterPro" id="IPR003593">
    <property type="entry name" value="AAA+_ATPase"/>
</dbReference>
<dbReference type="PANTHER" id="PTHR43023:SF6">
    <property type="entry name" value="INTERMEMBRANE PHOSPHOLIPID TRANSPORT SYSTEM ATP-BINDING PROTEIN MLAF"/>
    <property type="match status" value="1"/>
</dbReference>
<dbReference type="SMART" id="SM00382">
    <property type="entry name" value="AAA"/>
    <property type="match status" value="1"/>
</dbReference>
<reference evidence="6" key="2">
    <citation type="submission" date="2023-08" db="EMBL/GenBank/DDBJ databases">
        <title>Identification and characterization of horizontal gene transfer across gut microbiota members of farm animals based on homology search.</title>
        <authorList>
            <person name="Schwarzerova J."/>
            <person name="Nykrynova M."/>
            <person name="Jureckova K."/>
            <person name="Cejkova D."/>
            <person name="Rychlik I."/>
        </authorList>
    </citation>
    <scope>NUCLEOTIDE SEQUENCE</scope>
    <source>
        <strain evidence="6">ET15</strain>
        <strain evidence="5">ET37</strain>
    </source>
</reference>
<evidence type="ECO:0000256" key="3">
    <source>
        <dbReference type="ARBA" id="ARBA00022840"/>
    </source>
</evidence>
<dbReference type="Pfam" id="PF00005">
    <property type="entry name" value="ABC_tran"/>
    <property type="match status" value="1"/>
</dbReference>
<keyword evidence="3 6" id="KW-0067">ATP-binding</keyword>
<evidence type="ECO:0000313" key="6">
    <source>
        <dbReference type="EMBL" id="MDN0025918.1"/>
    </source>
</evidence>
<evidence type="ECO:0000313" key="8">
    <source>
        <dbReference type="Proteomes" id="UP001168478"/>
    </source>
</evidence>
<dbReference type="RefSeq" id="WP_289825694.1">
    <property type="nucleotide sequence ID" value="NZ_JAUEIE010000010.1"/>
</dbReference>
<organism evidence="6 8">
    <name type="scientific">Leyella lascolaii</name>
    <dbReference type="NCBI Taxonomy" id="1776379"/>
    <lineage>
        <taxon>Bacteria</taxon>
        <taxon>Pseudomonadati</taxon>
        <taxon>Bacteroidota</taxon>
        <taxon>Bacteroidia</taxon>
        <taxon>Bacteroidales</taxon>
        <taxon>Prevotellaceae</taxon>
        <taxon>Leyella</taxon>
    </lineage>
</organism>